<feature type="DNA-binding region" description="H-T-H motif" evidence="4">
    <location>
        <begin position="35"/>
        <end position="54"/>
    </location>
</feature>
<organism evidence="6 7">
    <name type="scientific">Pseudonocardia humida</name>
    <dbReference type="NCBI Taxonomy" id="2800819"/>
    <lineage>
        <taxon>Bacteria</taxon>
        <taxon>Bacillati</taxon>
        <taxon>Actinomycetota</taxon>
        <taxon>Actinomycetes</taxon>
        <taxon>Pseudonocardiales</taxon>
        <taxon>Pseudonocardiaceae</taxon>
        <taxon>Pseudonocardia</taxon>
    </lineage>
</organism>
<dbReference type="Gene3D" id="1.10.357.10">
    <property type="entry name" value="Tetracycline Repressor, domain 2"/>
    <property type="match status" value="1"/>
</dbReference>
<evidence type="ECO:0000259" key="5">
    <source>
        <dbReference type="PROSITE" id="PS50977"/>
    </source>
</evidence>
<evidence type="ECO:0000313" key="6">
    <source>
        <dbReference type="EMBL" id="MCO1658171.1"/>
    </source>
</evidence>
<dbReference type="InterPro" id="IPR036271">
    <property type="entry name" value="Tet_transcr_reg_TetR-rel_C_sf"/>
</dbReference>
<sequence>MTERTDLVKPSDVRLERVLDAAAELLLRWGYQKVTIDEVARQAGIGKGTVYLHFPNKEALFLTVLLRAQWRSLAPIIGRIRDDAAEALPSRVLRTGYLQVAADPVLRALYLGDAEVLGRLTHEAAHTLGALAELRRRALRDHIALLREAGCLRTDLDVDAQVHVLQAVGIGFFFIDTLPGSPVEQAVRADLLAGTVSAALEVPDPPLDAVPVEAVIALYTPVLDQFREEWRRRVR</sequence>
<proteinExistence type="predicted"/>
<dbReference type="Proteomes" id="UP001165283">
    <property type="component" value="Unassembled WGS sequence"/>
</dbReference>
<evidence type="ECO:0000256" key="3">
    <source>
        <dbReference type="ARBA" id="ARBA00023163"/>
    </source>
</evidence>
<evidence type="ECO:0000256" key="1">
    <source>
        <dbReference type="ARBA" id="ARBA00023015"/>
    </source>
</evidence>
<name>A0ABT1A578_9PSEU</name>
<dbReference type="InterPro" id="IPR050109">
    <property type="entry name" value="HTH-type_TetR-like_transc_reg"/>
</dbReference>
<evidence type="ECO:0000256" key="2">
    <source>
        <dbReference type="ARBA" id="ARBA00023125"/>
    </source>
</evidence>
<dbReference type="PANTHER" id="PTHR30055">
    <property type="entry name" value="HTH-TYPE TRANSCRIPTIONAL REGULATOR RUTR"/>
    <property type="match status" value="1"/>
</dbReference>
<accession>A0ABT1A578</accession>
<keyword evidence="2 4" id="KW-0238">DNA-binding</keyword>
<dbReference type="InterPro" id="IPR023772">
    <property type="entry name" value="DNA-bd_HTH_TetR-type_CS"/>
</dbReference>
<dbReference type="RefSeq" id="WP_252441830.1">
    <property type="nucleotide sequence ID" value="NZ_JAGSOV010000051.1"/>
</dbReference>
<dbReference type="InterPro" id="IPR001647">
    <property type="entry name" value="HTH_TetR"/>
</dbReference>
<reference evidence="6" key="1">
    <citation type="submission" date="2021-04" db="EMBL/GenBank/DDBJ databases">
        <title>Pseudonocardia sp. nov., isolated from sandy soil of mangrove forest.</title>
        <authorList>
            <person name="Zan Z."/>
            <person name="Huang R."/>
            <person name="Liu W."/>
        </authorList>
    </citation>
    <scope>NUCLEOTIDE SEQUENCE</scope>
    <source>
        <strain evidence="6">S2-4</strain>
    </source>
</reference>
<dbReference type="PANTHER" id="PTHR30055:SF234">
    <property type="entry name" value="HTH-TYPE TRANSCRIPTIONAL REGULATOR BETI"/>
    <property type="match status" value="1"/>
</dbReference>
<evidence type="ECO:0000256" key="4">
    <source>
        <dbReference type="PROSITE-ProRule" id="PRU00335"/>
    </source>
</evidence>
<dbReference type="PRINTS" id="PR00455">
    <property type="entry name" value="HTHTETR"/>
</dbReference>
<dbReference type="EMBL" id="JAGSOV010000051">
    <property type="protein sequence ID" value="MCO1658171.1"/>
    <property type="molecule type" value="Genomic_DNA"/>
</dbReference>
<keyword evidence="1" id="KW-0805">Transcription regulation</keyword>
<dbReference type="InterPro" id="IPR009057">
    <property type="entry name" value="Homeodomain-like_sf"/>
</dbReference>
<keyword evidence="3" id="KW-0804">Transcription</keyword>
<dbReference type="SUPFAM" id="SSF48498">
    <property type="entry name" value="Tetracyclin repressor-like, C-terminal domain"/>
    <property type="match status" value="1"/>
</dbReference>
<protein>
    <submittedName>
        <fullName evidence="6">TetR/AcrR family transcriptional regulator</fullName>
    </submittedName>
</protein>
<feature type="domain" description="HTH tetR-type" evidence="5">
    <location>
        <begin position="12"/>
        <end position="72"/>
    </location>
</feature>
<gene>
    <name evidence="6" type="ORF">KDL28_24215</name>
</gene>
<dbReference type="PROSITE" id="PS50977">
    <property type="entry name" value="HTH_TETR_2"/>
    <property type="match status" value="1"/>
</dbReference>
<keyword evidence="7" id="KW-1185">Reference proteome</keyword>
<dbReference type="Pfam" id="PF00440">
    <property type="entry name" value="TetR_N"/>
    <property type="match status" value="1"/>
</dbReference>
<dbReference type="PROSITE" id="PS01081">
    <property type="entry name" value="HTH_TETR_1"/>
    <property type="match status" value="1"/>
</dbReference>
<evidence type="ECO:0000313" key="7">
    <source>
        <dbReference type="Proteomes" id="UP001165283"/>
    </source>
</evidence>
<dbReference type="SUPFAM" id="SSF46689">
    <property type="entry name" value="Homeodomain-like"/>
    <property type="match status" value="1"/>
</dbReference>
<comment type="caution">
    <text evidence="6">The sequence shown here is derived from an EMBL/GenBank/DDBJ whole genome shotgun (WGS) entry which is preliminary data.</text>
</comment>